<name>A0A8B4U6A5_KLEPN</name>
<evidence type="ECO:0008006" key="3">
    <source>
        <dbReference type="Google" id="ProtNLM"/>
    </source>
</evidence>
<dbReference type="EMBL" id="UKAW01000001">
    <property type="protein sequence ID" value="SXG09351.1"/>
    <property type="molecule type" value="Genomic_DNA"/>
</dbReference>
<gene>
    <name evidence="1" type="ORF">SAMEA3499874_00312</name>
</gene>
<dbReference type="Proteomes" id="UP000257587">
    <property type="component" value="Unassembled WGS sequence"/>
</dbReference>
<proteinExistence type="predicted"/>
<reference evidence="1 2" key="1">
    <citation type="submission" date="2018-08" db="EMBL/GenBank/DDBJ databases">
        <authorList>
            <consortium name="Pathogen Informatics"/>
        </authorList>
    </citation>
    <scope>NUCLEOTIDE SEQUENCE [LARGE SCALE GENOMIC DNA]</scope>
    <source>
        <strain evidence="1 2">EuSCAPE_AT002</strain>
    </source>
</reference>
<dbReference type="RefSeq" id="WP_074422575.1">
    <property type="nucleotide sequence ID" value="NZ_AP027263.1"/>
</dbReference>
<evidence type="ECO:0000313" key="1">
    <source>
        <dbReference type="EMBL" id="SXG09351.1"/>
    </source>
</evidence>
<evidence type="ECO:0000313" key="2">
    <source>
        <dbReference type="Proteomes" id="UP000257587"/>
    </source>
</evidence>
<dbReference type="InterPro" id="IPR025455">
    <property type="entry name" value="DUF4276"/>
</dbReference>
<protein>
    <recommendedName>
        <fullName evidence="3">DUF4276 family protein</fullName>
    </recommendedName>
</protein>
<sequence>MTTYAFFLEELSAAEMLKGLLPRLLPADADTRYIVFEGKQDLEKNLEKKLKNWMTPDTIFVVIRDKDSGDGPTIKSRLSDICSKAGKTDVLIRIACHELESWYLGDLLSVEEALGIPRLSRSQNNSKYRNPDRLGNAAQELVSLTKYAYQKVSGSRAIGKCLRITGNLSHSYNVFISGLQNRI</sequence>
<dbReference type="AlphaFoldDB" id="A0A8B4U6A5"/>
<comment type="caution">
    <text evidence="1">The sequence shown here is derived from an EMBL/GenBank/DDBJ whole genome shotgun (WGS) entry which is preliminary data.</text>
</comment>
<accession>A0A8B4U6A5</accession>
<organism evidence="1 2">
    <name type="scientific">Klebsiella pneumoniae</name>
    <dbReference type="NCBI Taxonomy" id="573"/>
    <lineage>
        <taxon>Bacteria</taxon>
        <taxon>Pseudomonadati</taxon>
        <taxon>Pseudomonadota</taxon>
        <taxon>Gammaproteobacteria</taxon>
        <taxon>Enterobacterales</taxon>
        <taxon>Enterobacteriaceae</taxon>
        <taxon>Klebsiella/Raoultella group</taxon>
        <taxon>Klebsiella</taxon>
        <taxon>Klebsiella pneumoniae complex</taxon>
    </lineage>
</organism>
<dbReference type="Pfam" id="PF14103">
    <property type="entry name" value="DUF4276"/>
    <property type="match status" value="1"/>
</dbReference>